<evidence type="ECO:0000313" key="2">
    <source>
        <dbReference type="Proteomes" id="UP000030588"/>
    </source>
</evidence>
<protein>
    <recommendedName>
        <fullName evidence="3">YqaI-like protein</fullName>
    </recommendedName>
</protein>
<dbReference type="Pfam" id="PF09466">
    <property type="entry name" value="Yqai"/>
    <property type="match status" value="1"/>
</dbReference>
<dbReference type="STRING" id="363870.NG54_03235"/>
<reference evidence="1 2" key="1">
    <citation type="submission" date="2014-10" db="EMBL/GenBank/DDBJ databases">
        <title>Draft genome of phytase producing Bacillus ginsengihumi strain M2.11.</title>
        <authorList>
            <person name="Toymentseva A."/>
            <person name="Boulygina E.A."/>
            <person name="Kazakov S.V."/>
            <person name="Kayumov I."/>
            <person name="Suleimanova A.D."/>
            <person name="Mardanova A.M."/>
            <person name="Maria S.N."/>
            <person name="Sergey M.Y."/>
            <person name="Sharipova M.R."/>
        </authorList>
    </citation>
    <scope>NUCLEOTIDE SEQUENCE [LARGE SCALE GENOMIC DNA]</scope>
    <source>
        <strain evidence="1 2">M2.11</strain>
    </source>
</reference>
<gene>
    <name evidence="1" type="ORF">NG54_03235</name>
</gene>
<dbReference type="SUPFAM" id="SSF160713">
    <property type="entry name" value="YqaI-like"/>
    <property type="match status" value="1"/>
</dbReference>
<comment type="caution">
    <text evidence="1">The sequence shown here is derived from an EMBL/GenBank/DDBJ whole genome shotgun (WGS) entry which is preliminary data.</text>
</comment>
<dbReference type="Gene3D" id="3.30.40.30">
    <property type="entry name" value="YqaI domain"/>
    <property type="match status" value="1"/>
</dbReference>
<evidence type="ECO:0000313" key="1">
    <source>
        <dbReference type="EMBL" id="KHD86348.1"/>
    </source>
</evidence>
<dbReference type="RefSeq" id="WP_035353136.1">
    <property type="nucleotide sequence ID" value="NZ_JRUN01000006.1"/>
</dbReference>
<sequence>MLEHPEITRCNRTGYPNVISQPEFAGFDHFGDEIYPGDNVVEIDGDVILEDNLNRYLKECMEARFYTAS</sequence>
<dbReference type="InterPro" id="IPR023118">
    <property type="entry name" value="YqaI_dom_sf"/>
</dbReference>
<dbReference type="InterPro" id="IPR018474">
    <property type="entry name" value="Uncharacterised_Yqai"/>
</dbReference>
<dbReference type="EMBL" id="JRUN01000006">
    <property type="protein sequence ID" value="KHD86348.1"/>
    <property type="molecule type" value="Genomic_DNA"/>
</dbReference>
<evidence type="ECO:0008006" key="3">
    <source>
        <dbReference type="Google" id="ProtNLM"/>
    </source>
</evidence>
<name>A0A0A6VG06_9BACI</name>
<dbReference type="Proteomes" id="UP000030588">
    <property type="component" value="Unassembled WGS sequence"/>
</dbReference>
<dbReference type="AlphaFoldDB" id="A0A0A6VG06"/>
<proteinExistence type="predicted"/>
<organism evidence="1 2">
    <name type="scientific">Heyndrickxia ginsengihumi</name>
    <dbReference type="NCBI Taxonomy" id="363870"/>
    <lineage>
        <taxon>Bacteria</taxon>
        <taxon>Bacillati</taxon>
        <taxon>Bacillota</taxon>
        <taxon>Bacilli</taxon>
        <taxon>Bacillales</taxon>
        <taxon>Bacillaceae</taxon>
        <taxon>Heyndrickxia</taxon>
    </lineage>
</organism>
<dbReference type="OrthoDB" id="2454838at2"/>
<accession>A0A0A6VG06</accession>